<dbReference type="AlphaFoldDB" id="K9YL90"/>
<evidence type="ECO:0000313" key="8">
    <source>
        <dbReference type="EMBL" id="AFZ47232.1"/>
    </source>
</evidence>
<evidence type="ECO:0000313" key="9">
    <source>
        <dbReference type="Proteomes" id="UP000010483"/>
    </source>
</evidence>
<keyword evidence="9" id="KW-1185">Reference proteome</keyword>
<dbReference type="HOGENOM" id="CLU_164851_6_0_3"/>
<dbReference type="InterPro" id="IPR012933">
    <property type="entry name" value="HicA_mRNA_interferase"/>
</dbReference>
<dbReference type="eggNOG" id="COG1724">
    <property type="taxonomic scope" value="Bacteria"/>
</dbReference>
<dbReference type="GO" id="GO:0004519">
    <property type="term" value="F:endonuclease activity"/>
    <property type="evidence" value="ECO:0007669"/>
    <property type="project" value="UniProtKB-KW"/>
</dbReference>
<comment type="similarity">
    <text evidence="1">Belongs to the HicA mRNA interferase family.</text>
</comment>
<keyword evidence="6" id="KW-0694">RNA-binding</keyword>
<evidence type="ECO:0000256" key="7">
    <source>
        <dbReference type="ARBA" id="ARBA00023016"/>
    </source>
</evidence>
<evidence type="ECO:0000256" key="3">
    <source>
        <dbReference type="ARBA" id="ARBA00022722"/>
    </source>
</evidence>
<dbReference type="Proteomes" id="UP000010483">
    <property type="component" value="Chromosome"/>
</dbReference>
<dbReference type="KEGG" id="csn:Cyast_1267"/>
<protein>
    <submittedName>
        <fullName evidence="8">YcfA family protein</fullName>
    </submittedName>
</protein>
<keyword evidence="4" id="KW-0255">Endonuclease</keyword>
<gene>
    <name evidence="8" type="ordered locus">Cyast_1267</name>
</gene>
<dbReference type="STRING" id="292563.Cyast_1267"/>
<keyword evidence="3" id="KW-0540">Nuclease</keyword>
<proteinExistence type="inferred from homology"/>
<dbReference type="InterPro" id="IPR038570">
    <property type="entry name" value="HicA_sf"/>
</dbReference>
<dbReference type="BioCyc" id="CSTA292563:G1353-1275-MONOMER"/>
<reference evidence="9" key="1">
    <citation type="journal article" date="2013" name="Proc. Natl. Acad. Sci. U.S.A.">
        <title>Improving the coverage of the cyanobacterial phylum using diversity-driven genome sequencing.</title>
        <authorList>
            <person name="Shih P.M."/>
            <person name="Wu D."/>
            <person name="Latifi A."/>
            <person name="Axen S.D."/>
            <person name="Fewer D.P."/>
            <person name="Talla E."/>
            <person name="Calteau A."/>
            <person name="Cai F."/>
            <person name="Tandeau de Marsac N."/>
            <person name="Rippka R."/>
            <person name="Herdman M."/>
            <person name="Sivonen K."/>
            <person name="Coursin T."/>
            <person name="Laurent T."/>
            <person name="Goodwin L."/>
            <person name="Nolan M."/>
            <person name="Davenport K.W."/>
            <person name="Han C.S."/>
            <person name="Rubin E.M."/>
            <person name="Eisen J.A."/>
            <person name="Woyke T."/>
            <person name="Gugger M."/>
            <person name="Kerfeld C.A."/>
        </authorList>
    </citation>
    <scope>NUCLEOTIDE SEQUENCE [LARGE SCALE GENOMIC DNA]</scope>
    <source>
        <strain evidence="9">ATCC 29140 / PCC 7202</strain>
    </source>
</reference>
<keyword evidence="7" id="KW-0346">Stress response</keyword>
<dbReference type="EMBL" id="CP003940">
    <property type="protein sequence ID" value="AFZ47232.1"/>
    <property type="molecule type" value="Genomic_DNA"/>
</dbReference>
<keyword evidence="5" id="KW-0378">Hydrolase</keyword>
<sequence>MKYKEVIKKLKKMGCKEIPRKGGGSHRKWYNPSNKVVVPVPDWGNKDLKLGTLRKIIRQLDLDWEEFKNL</sequence>
<dbReference type="SUPFAM" id="SSF54786">
    <property type="entry name" value="YcfA/nrd intein domain"/>
    <property type="match status" value="1"/>
</dbReference>
<evidence type="ECO:0000256" key="1">
    <source>
        <dbReference type="ARBA" id="ARBA00006620"/>
    </source>
</evidence>
<accession>K9YL90</accession>
<dbReference type="GO" id="GO:0003729">
    <property type="term" value="F:mRNA binding"/>
    <property type="evidence" value="ECO:0007669"/>
    <property type="project" value="InterPro"/>
</dbReference>
<dbReference type="GO" id="GO:0016787">
    <property type="term" value="F:hydrolase activity"/>
    <property type="evidence" value="ECO:0007669"/>
    <property type="project" value="UniProtKB-KW"/>
</dbReference>
<organism evidence="8 9">
    <name type="scientific">Cyanobacterium stanieri (strain ATCC 29140 / PCC 7202)</name>
    <dbReference type="NCBI Taxonomy" id="292563"/>
    <lineage>
        <taxon>Bacteria</taxon>
        <taxon>Bacillati</taxon>
        <taxon>Cyanobacteriota</taxon>
        <taxon>Cyanophyceae</taxon>
        <taxon>Oscillatoriophycideae</taxon>
        <taxon>Chroococcales</taxon>
        <taxon>Geminocystaceae</taxon>
        <taxon>Cyanobacterium</taxon>
    </lineage>
</organism>
<name>K9YL90_CYASC</name>
<evidence type="ECO:0000256" key="6">
    <source>
        <dbReference type="ARBA" id="ARBA00022884"/>
    </source>
</evidence>
<evidence type="ECO:0000256" key="4">
    <source>
        <dbReference type="ARBA" id="ARBA00022759"/>
    </source>
</evidence>
<dbReference type="Gene3D" id="3.30.920.30">
    <property type="entry name" value="Hypothetical protein"/>
    <property type="match status" value="1"/>
</dbReference>
<dbReference type="Pfam" id="PF07927">
    <property type="entry name" value="HicA_toxin"/>
    <property type="match status" value="1"/>
</dbReference>
<keyword evidence="2" id="KW-1277">Toxin-antitoxin system</keyword>
<evidence type="ECO:0000256" key="2">
    <source>
        <dbReference type="ARBA" id="ARBA00022649"/>
    </source>
</evidence>
<evidence type="ECO:0000256" key="5">
    <source>
        <dbReference type="ARBA" id="ARBA00022801"/>
    </source>
</evidence>